<comment type="similarity">
    <text evidence="2 14">Belongs to the mitochondrial carrier (TC 2.A.29) family.</text>
</comment>
<evidence type="ECO:0000256" key="9">
    <source>
        <dbReference type="ARBA" id="ARBA00022989"/>
    </source>
</evidence>
<organism evidence="16 17">
    <name type="scientific">Sinocyclocheilus grahami</name>
    <name type="common">Dianchi golden-line fish</name>
    <name type="synonym">Barbus grahami</name>
    <dbReference type="NCBI Taxonomy" id="75366"/>
    <lineage>
        <taxon>Eukaryota</taxon>
        <taxon>Metazoa</taxon>
        <taxon>Chordata</taxon>
        <taxon>Craniata</taxon>
        <taxon>Vertebrata</taxon>
        <taxon>Euteleostomi</taxon>
        <taxon>Actinopterygii</taxon>
        <taxon>Neopterygii</taxon>
        <taxon>Teleostei</taxon>
        <taxon>Ostariophysi</taxon>
        <taxon>Cypriniformes</taxon>
        <taxon>Cyprinidae</taxon>
        <taxon>Cyprininae</taxon>
        <taxon>Sinocyclocheilus</taxon>
    </lineage>
</organism>
<keyword evidence="5" id="KW-0479">Metal-binding</keyword>
<feature type="repeat" description="Solcar" evidence="13">
    <location>
        <begin position="192"/>
        <end position="335"/>
    </location>
</feature>
<keyword evidence="6" id="KW-0677">Repeat</keyword>
<dbReference type="FunFam" id="1.50.40.10:FF:000016">
    <property type="entry name" value="Solute carrier family 25 member 23"/>
    <property type="match status" value="1"/>
</dbReference>
<name>A0A672Q940_SINGR</name>
<reference evidence="16" key="1">
    <citation type="submission" date="2025-08" db="UniProtKB">
        <authorList>
            <consortium name="Ensembl"/>
        </authorList>
    </citation>
    <scope>IDENTIFICATION</scope>
</reference>
<comment type="catalytic activity">
    <reaction evidence="12">
        <text>Mg(2+)(out) + phosphate(in) + ATP(out) = Mg(2+)(in) + phosphate(out) + ATP(in)</text>
        <dbReference type="Rhea" id="RHEA:65840"/>
        <dbReference type="ChEBI" id="CHEBI:18420"/>
        <dbReference type="ChEBI" id="CHEBI:30616"/>
        <dbReference type="ChEBI" id="CHEBI:43474"/>
    </reaction>
</comment>
<keyword evidence="17" id="KW-1185">Reference proteome</keyword>
<dbReference type="PROSITE" id="PS50222">
    <property type="entry name" value="EF_HAND_2"/>
    <property type="match status" value="3"/>
</dbReference>
<dbReference type="InterPro" id="IPR018108">
    <property type="entry name" value="MCP_transmembrane"/>
</dbReference>
<evidence type="ECO:0000256" key="7">
    <source>
        <dbReference type="ARBA" id="ARBA00022792"/>
    </source>
</evidence>
<dbReference type="AlphaFoldDB" id="A0A672Q940"/>
<dbReference type="FunFam" id="1.10.238.10:FF:000028">
    <property type="entry name" value="Putative calcium-binding mitochondrial carrier protein scamc-2"/>
    <property type="match status" value="1"/>
</dbReference>
<feature type="domain" description="EF-hand" evidence="15">
    <location>
        <begin position="122"/>
        <end position="157"/>
    </location>
</feature>
<feature type="repeat" description="Solcar" evidence="13">
    <location>
        <begin position="347"/>
        <end position="435"/>
    </location>
</feature>
<dbReference type="PROSITE" id="PS00018">
    <property type="entry name" value="EF_HAND_1"/>
    <property type="match status" value="2"/>
</dbReference>
<feature type="domain" description="EF-hand" evidence="15">
    <location>
        <begin position="19"/>
        <end position="54"/>
    </location>
</feature>
<comment type="subcellular location">
    <subcellularLocation>
        <location evidence="1">Mitochondrion inner membrane</location>
        <topology evidence="1">Multi-pass membrane protein</topology>
    </subcellularLocation>
</comment>
<dbReference type="SUPFAM" id="SSF47473">
    <property type="entry name" value="EF-hand"/>
    <property type="match status" value="1"/>
</dbReference>
<dbReference type="InterPro" id="IPR002048">
    <property type="entry name" value="EF_hand_dom"/>
</dbReference>
<dbReference type="GO" id="GO:0005743">
    <property type="term" value="C:mitochondrial inner membrane"/>
    <property type="evidence" value="ECO:0007669"/>
    <property type="project" value="UniProtKB-SubCell"/>
</dbReference>
<dbReference type="Proteomes" id="UP000472262">
    <property type="component" value="Unassembled WGS sequence"/>
</dbReference>
<evidence type="ECO:0000256" key="12">
    <source>
        <dbReference type="ARBA" id="ARBA00048971"/>
    </source>
</evidence>
<dbReference type="Gene3D" id="1.10.238.10">
    <property type="entry name" value="EF-hand"/>
    <property type="match status" value="2"/>
</dbReference>
<evidence type="ECO:0000256" key="3">
    <source>
        <dbReference type="ARBA" id="ARBA00022448"/>
    </source>
</evidence>
<keyword evidence="10" id="KW-0496">Mitochondrion</keyword>
<proteinExistence type="inferred from homology"/>
<dbReference type="PRINTS" id="PR00926">
    <property type="entry name" value="MITOCARRIER"/>
</dbReference>
<keyword evidence="11 13" id="KW-0472">Membrane</keyword>
<evidence type="ECO:0000256" key="14">
    <source>
        <dbReference type="RuleBase" id="RU000488"/>
    </source>
</evidence>
<evidence type="ECO:0000256" key="8">
    <source>
        <dbReference type="ARBA" id="ARBA00022837"/>
    </source>
</evidence>
<evidence type="ECO:0000259" key="15">
    <source>
        <dbReference type="PROSITE" id="PS50222"/>
    </source>
</evidence>
<dbReference type="PANTHER" id="PTHR24089">
    <property type="entry name" value="SOLUTE CARRIER FAMILY 25"/>
    <property type="match status" value="1"/>
</dbReference>
<evidence type="ECO:0000256" key="4">
    <source>
        <dbReference type="ARBA" id="ARBA00022692"/>
    </source>
</evidence>
<keyword evidence="4 13" id="KW-0812">Transmembrane</keyword>
<evidence type="ECO:0000256" key="11">
    <source>
        <dbReference type="ARBA" id="ARBA00023136"/>
    </source>
</evidence>
<dbReference type="GO" id="GO:0005509">
    <property type="term" value="F:calcium ion binding"/>
    <property type="evidence" value="ECO:0007669"/>
    <property type="project" value="InterPro"/>
</dbReference>
<gene>
    <name evidence="16" type="primary">LOC107599083</name>
</gene>
<keyword evidence="8" id="KW-0106">Calcium</keyword>
<dbReference type="GO" id="GO:0055085">
    <property type="term" value="P:transmembrane transport"/>
    <property type="evidence" value="ECO:0007669"/>
    <property type="project" value="InterPro"/>
</dbReference>
<reference evidence="16" key="2">
    <citation type="submission" date="2025-09" db="UniProtKB">
        <authorList>
            <consortium name="Ensembl"/>
        </authorList>
    </citation>
    <scope>IDENTIFICATION</scope>
</reference>
<dbReference type="Pfam" id="PF13499">
    <property type="entry name" value="EF-hand_7"/>
    <property type="match status" value="2"/>
</dbReference>
<dbReference type="FunFam" id="1.10.238.10:FF:000168">
    <property type="entry name" value="Solute carrier family 25 member 24"/>
    <property type="match status" value="1"/>
</dbReference>
<evidence type="ECO:0000313" key="17">
    <source>
        <dbReference type="Proteomes" id="UP000472262"/>
    </source>
</evidence>
<dbReference type="Ensembl" id="ENSSGRT00000075293.1">
    <property type="protein sequence ID" value="ENSSGRP00000070688.1"/>
    <property type="gene ID" value="ENSSGRG00000036074.1"/>
</dbReference>
<keyword evidence="9" id="KW-1133">Transmembrane helix</keyword>
<dbReference type="PROSITE" id="PS50920">
    <property type="entry name" value="SOLCAR"/>
    <property type="match status" value="2"/>
</dbReference>
<keyword evidence="3 14" id="KW-0813">Transport</keyword>
<dbReference type="SMART" id="SM00054">
    <property type="entry name" value="EFh"/>
    <property type="match status" value="3"/>
</dbReference>
<evidence type="ECO:0000313" key="16">
    <source>
        <dbReference type="Ensembl" id="ENSSGRP00000070688.1"/>
    </source>
</evidence>
<keyword evidence="7" id="KW-0999">Mitochondrion inner membrane</keyword>
<protein>
    <submittedName>
        <fullName evidence="16">Calcium-binding mitochondrial carrier protein SCaMC-1-like</fullName>
    </submittedName>
</protein>
<accession>A0A672Q940</accession>
<evidence type="ECO:0000256" key="13">
    <source>
        <dbReference type="PROSITE-ProRule" id="PRU00282"/>
    </source>
</evidence>
<feature type="domain" description="EF-hand" evidence="15">
    <location>
        <begin position="86"/>
        <end position="121"/>
    </location>
</feature>
<evidence type="ECO:0000256" key="2">
    <source>
        <dbReference type="ARBA" id="ARBA00006375"/>
    </source>
</evidence>
<evidence type="ECO:0000256" key="6">
    <source>
        <dbReference type="ARBA" id="ARBA00022737"/>
    </source>
</evidence>
<dbReference type="Pfam" id="PF00153">
    <property type="entry name" value="Mito_carr"/>
    <property type="match status" value="2"/>
</dbReference>
<evidence type="ECO:0000256" key="5">
    <source>
        <dbReference type="ARBA" id="ARBA00022723"/>
    </source>
</evidence>
<dbReference type="InterPro" id="IPR011992">
    <property type="entry name" value="EF-hand-dom_pair"/>
</dbReference>
<dbReference type="SUPFAM" id="SSF103506">
    <property type="entry name" value="Mitochondrial carrier"/>
    <property type="match status" value="1"/>
</dbReference>
<sequence>MHQLIRKFVFTESHCLEEDNTKTFAELFEKLDANKDGKVDVSELKTGLAAMGFTVGKGEAQKMFASGDADKDEGLDFEEFSKYLKEHEKKLRLTFKSLDKNQDGRIDAKEIQQSLKDLGLNLTDRDAETILHSIDADGTMTVDWNEWREHFLFNPADNLQEIIRYWKHSTVLDIGDSLTIPDEFTEEEKTTGIWWKQLVAGGMAGVVSRTGTAPLDRMKVFMQVHSSKSNKISLMDGFKQMIKEGGVASLWRGNGVNVIKIAPETAIKFMAYEQVMKTRLTLRKTGQYSGMFDCAKKILKKEGVKAFYKGYVPNILGIIPYAGIDLAVYETLKNAWLSRYAKDTANPGVLVLLGCGTISSTCGQLASYPLALVRTRMQAQASMEGSEPVSMSKLVKKIMQKEGFFGLYRGILPNFMKVIPAVSISYVVYEYMRSGLGISK</sequence>
<dbReference type="InterPro" id="IPR018247">
    <property type="entry name" value="EF_Hand_1_Ca_BS"/>
</dbReference>
<dbReference type="InterPro" id="IPR023395">
    <property type="entry name" value="MCP_dom_sf"/>
</dbReference>
<dbReference type="Gene3D" id="1.50.40.10">
    <property type="entry name" value="Mitochondrial carrier domain"/>
    <property type="match status" value="1"/>
</dbReference>
<dbReference type="InterPro" id="IPR002067">
    <property type="entry name" value="MCP"/>
</dbReference>
<evidence type="ECO:0000256" key="10">
    <source>
        <dbReference type="ARBA" id="ARBA00023128"/>
    </source>
</evidence>
<evidence type="ECO:0000256" key="1">
    <source>
        <dbReference type="ARBA" id="ARBA00004448"/>
    </source>
</evidence>